<dbReference type="PANTHER" id="PTHR35007:SF3">
    <property type="entry name" value="POSSIBLE CONSERVED ALANINE RICH MEMBRANE PROTEIN"/>
    <property type="match status" value="1"/>
</dbReference>
<evidence type="ECO:0000313" key="3">
    <source>
        <dbReference type="EMBL" id="MBD8020527.1"/>
    </source>
</evidence>
<feature type="transmembrane region" description="Helical" evidence="2">
    <location>
        <begin position="198"/>
        <end position="231"/>
    </location>
</feature>
<dbReference type="RefSeq" id="WP_191725983.1">
    <property type="nucleotide sequence ID" value="NZ_JACSPY010000005.1"/>
</dbReference>
<dbReference type="EMBL" id="JACSPY010000005">
    <property type="protein sequence ID" value="MBD8020527.1"/>
    <property type="molecule type" value="Genomic_DNA"/>
</dbReference>
<dbReference type="Proteomes" id="UP000651517">
    <property type="component" value="Unassembled WGS sequence"/>
</dbReference>
<gene>
    <name evidence="3" type="ORF">H9634_07020</name>
</gene>
<evidence type="ECO:0000256" key="2">
    <source>
        <dbReference type="SAM" id="Phobius"/>
    </source>
</evidence>
<protein>
    <submittedName>
        <fullName evidence="3">Type II secretion system F family protein</fullName>
    </submittedName>
</protein>
<name>A0ABR8WUC3_9MICO</name>
<proteinExistence type="predicted"/>
<accession>A0ABR8WUC3</accession>
<feature type="compositionally biased region" description="Polar residues" evidence="1">
    <location>
        <begin position="116"/>
        <end position="126"/>
    </location>
</feature>
<dbReference type="PANTHER" id="PTHR35007">
    <property type="entry name" value="INTEGRAL MEMBRANE PROTEIN-RELATED"/>
    <property type="match status" value="1"/>
</dbReference>
<evidence type="ECO:0000256" key="1">
    <source>
        <dbReference type="SAM" id="MobiDB-lite"/>
    </source>
</evidence>
<organism evidence="3 4">
    <name type="scientific">Brevibacterium gallinarum</name>
    <dbReference type="NCBI Taxonomy" id="2762220"/>
    <lineage>
        <taxon>Bacteria</taxon>
        <taxon>Bacillati</taxon>
        <taxon>Actinomycetota</taxon>
        <taxon>Actinomycetes</taxon>
        <taxon>Micrococcales</taxon>
        <taxon>Brevibacteriaceae</taxon>
        <taxon>Brevibacterium</taxon>
    </lineage>
</organism>
<feature type="region of interest" description="Disordered" evidence="1">
    <location>
        <begin position="35"/>
        <end position="63"/>
    </location>
</feature>
<feature type="region of interest" description="Disordered" evidence="1">
    <location>
        <begin position="114"/>
        <end position="154"/>
    </location>
</feature>
<comment type="caution">
    <text evidence="3">The sequence shown here is derived from an EMBL/GenBank/DDBJ whole genome shotgun (WGS) entry which is preliminary data.</text>
</comment>
<keyword evidence="2" id="KW-1133">Transmembrane helix</keyword>
<feature type="transmembrane region" description="Helical" evidence="2">
    <location>
        <begin position="6"/>
        <end position="23"/>
    </location>
</feature>
<evidence type="ECO:0000313" key="4">
    <source>
        <dbReference type="Proteomes" id="UP000651517"/>
    </source>
</evidence>
<keyword evidence="4" id="KW-1185">Reference proteome</keyword>
<keyword evidence="2" id="KW-0472">Membrane</keyword>
<reference evidence="3 4" key="1">
    <citation type="submission" date="2020-08" db="EMBL/GenBank/DDBJ databases">
        <title>A Genomic Blueprint of the Chicken Gut Microbiome.</title>
        <authorList>
            <person name="Gilroy R."/>
            <person name="Ravi A."/>
            <person name="Getino M."/>
            <person name="Pursley I."/>
            <person name="Horton D.L."/>
            <person name="Alikhan N.-F."/>
            <person name="Baker D."/>
            <person name="Gharbi K."/>
            <person name="Hall N."/>
            <person name="Watson M."/>
            <person name="Adriaenssens E.M."/>
            <person name="Foster-Nyarko E."/>
            <person name="Jarju S."/>
            <person name="Secka A."/>
            <person name="Antonio M."/>
            <person name="Oren A."/>
            <person name="Chaudhuri R."/>
            <person name="La Ragione R.M."/>
            <person name="Hildebrand F."/>
            <person name="Pallen M.J."/>
        </authorList>
    </citation>
    <scope>NUCLEOTIDE SEQUENCE [LARGE SCALE GENOMIC DNA]</scope>
    <source>
        <strain evidence="3 4">Re57</strain>
    </source>
</reference>
<keyword evidence="2" id="KW-0812">Transmembrane</keyword>
<sequence length="239" mass="24552">MSGFVIAVIAVIGALVAAAVVLFDPGTAGRLARLSGSRTHPRARGGGCDGREPVSSTGSGGSDSAVDRLAFDLELVAICLQSGLTPERALMLAAQAAGDRSGLGRLGHAIALGQPTERQPTESRQSGPAHAAAHEEPGITGGGSTGPITSRLPDTDERLRPVVSLIDFSRRTGVALAPLLRGLSADLRRSEHRRRQLAAARLGVTLVIPLGVCILPAFILLGIVPVVITLVSDMAGVFQ</sequence>